<proteinExistence type="predicted"/>
<evidence type="ECO:0000313" key="1">
    <source>
        <dbReference type="EMBL" id="OTG31604.1"/>
    </source>
</evidence>
<evidence type="ECO:0000313" key="2">
    <source>
        <dbReference type="Proteomes" id="UP000215914"/>
    </source>
</evidence>
<dbReference type="Proteomes" id="UP000215914">
    <property type="component" value="Chromosome 3"/>
</dbReference>
<keyword evidence="2" id="KW-1185">Reference proteome</keyword>
<protein>
    <submittedName>
        <fullName evidence="1">Uncharacterized protein</fullName>
    </submittedName>
</protein>
<dbReference type="AlphaFoldDB" id="A0A251V833"/>
<sequence>MYCYYDHKMSTRMDEVTIPNPLVSIALSIRSHSRVPYHVFNTYFTTCLIVSI</sequence>
<name>A0A251V833_HELAN</name>
<dbReference type="InParanoid" id="A0A251V833"/>
<accession>A0A251V833</accession>
<gene>
    <name evidence="1" type="ORF">HannXRQ_Chr03g0077541</name>
</gene>
<dbReference type="EMBL" id="CM007892">
    <property type="protein sequence ID" value="OTG31604.1"/>
    <property type="molecule type" value="Genomic_DNA"/>
</dbReference>
<organism evidence="1 2">
    <name type="scientific">Helianthus annuus</name>
    <name type="common">Common sunflower</name>
    <dbReference type="NCBI Taxonomy" id="4232"/>
    <lineage>
        <taxon>Eukaryota</taxon>
        <taxon>Viridiplantae</taxon>
        <taxon>Streptophyta</taxon>
        <taxon>Embryophyta</taxon>
        <taxon>Tracheophyta</taxon>
        <taxon>Spermatophyta</taxon>
        <taxon>Magnoliopsida</taxon>
        <taxon>eudicotyledons</taxon>
        <taxon>Gunneridae</taxon>
        <taxon>Pentapetalae</taxon>
        <taxon>asterids</taxon>
        <taxon>campanulids</taxon>
        <taxon>Asterales</taxon>
        <taxon>Asteraceae</taxon>
        <taxon>Asteroideae</taxon>
        <taxon>Heliantheae alliance</taxon>
        <taxon>Heliantheae</taxon>
        <taxon>Helianthus</taxon>
    </lineage>
</organism>
<reference evidence="2" key="1">
    <citation type="journal article" date="2017" name="Nature">
        <title>The sunflower genome provides insights into oil metabolism, flowering and Asterid evolution.</title>
        <authorList>
            <person name="Badouin H."/>
            <person name="Gouzy J."/>
            <person name="Grassa C.J."/>
            <person name="Murat F."/>
            <person name="Staton S.E."/>
            <person name="Cottret L."/>
            <person name="Lelandais-Briere C."/>
            <person name="Owens G.L."/>
            <person name="Carrere S."/>
            <person name="Mayjonade B."/>
            <person name="Legrand L."/>
            <person name="Gill N."/>
            <person name="Kane N.C."/>
            <person name="Bowers J.E."/>
            <person name="Hubner S."/>
            <person name="Bellec A."/>
            <person name="Berard A."/>
            <person name="Berges H."/>
            <person name="Blanchet N."/>
            <person name="Boniface M.C."/>
            <person name="Brunel D."/>
            <person name="Catrice O."/>
            <person name="Chaidir N."/>
            <person name="Claudel C."/>
            <person name="Donnadieu C."/>
            <person name="Faraut T."/>
            <person name="Fievet G."/>
            <person name="Helmstetter N."/>
            <person name="King M."/>
            <person name="Knapp S.J."/>
            <person name="Lai Z."/>
            <person name="Le Paslier M.C."/>
            <person name="Lippi Y."/>
            <person name="Lorenzon L."/>
            <person name="Mandel J.R."/>
            <person name="Marage G."/>
            <person name="Marchand G."/>
            <person name="Marquand E."/>
            <person name="Bret-Mestries E."/>
            <person name="Morien E."/>
            <person name="Nambeesan S."/>
            <person name="Nguyen T."/>
            <person name="Pegot-Espagnet P."/>
            <person name="Pouilly N."/>
            <person name="Raftis F."/>
            <person name="Sallet E."/>
            <person name="Schiex T."/>
            <person name="Thomas J."/>
            <person name="Vandecasteele C."/>
            <person name="Vares D."/>
            <person name="Vear F."/>
            <person name="Vautrin S."/>
            <person name="Crespi M."/>
            <person name="Mangin B."/>
            <person name="Burke J.M."/>
            <person name="Salse J."/>
            <person name="Munos S."/>
            <person name="Vincourt P."/>
            <person name="Rieseberg L.H."/>
            <person name="Langlade N.B."/>
        </authorList>
    </citation>
    <scope>NUCLEOTIDE SEQUENCE [LARGE SCALE GENOMIC DNA]</scope>
    <source>
        <strain evidence="2">cv. SF193</strain>
    </source>
</reference>